<dbReference type="Gene3D" id="1.10.287.130">
    <property type="match status" value="1"/>
</dbReference>
<dbReference type="Gene3D" id="3.30.450.20">
    <property type="entry name" value="PAS domain"/>
    <property type="match status" value="1"/>
</dbReference>
<evidence type="ECO:0000256" key="1">
    <source>
        <dbReference type="ARBA" id="ARBA00000085"/>
    </source>
</evidence>
<dbReference type="SMART" id="SM00387">
    <property type="entry name" value="HATPase_c"/>
    <property type="match status" value="1"/>
</dbReference>
<name>A0A7C4YBP0_UNCW3</name>
<dbReference type="InterPro" id="IPR003594">
    <property type="entry name" value="HATPase_dom"/>
</dbReference>
<dbReference type="EC" id="2.7.13.3" evidence="2"/>
<dbReference type="GO" id="GO:0000155">
    <property type="term" value="F:phosphorelay sensor kinase activity"/>
    <property type="evidence" value="ECO:0007669"/>
    <property type="project" value="InterPro"/>
</dbReference>
<evidence type="ECO:0000256" key="8">
    <source>
        <dbReference type="ARBA" id="ARBA00023012"/>
    </source>
</evidence>
<dbReference type="AlphaFoldDB" id="A0A7C4YBP0"/>
<dbReference type="InterPro" id="IPR036097">
    <property type="entry name" value="HisK_dim/P_sf"/>
</dbReference>
<keyword evidence="5" id="KW-0547">Nucleotide-binding</keyword>
<dbReference type="SUPFAM" id="SSF55874">
    <property type="entry name" value="ATPase domain of HSP90 chaperone/DNA topoisomerase II/histidine kinase"/>
    <property type="match status" value="1"/>
</dbReference>
<accession>A0A7C4YBP0</accession>
<comment type="caution">
    <text evidence="11">The sequence shown here is derived from an EMBL/GenBank/DDBJ whole genome shotgun (WGS) entry which is preliminary data.</text>
</comment>
<evidence type="ECO:0000259" key="10">
    <source>
        <dbReference type="PROSITE" id="PS50109"/>
    </source>
</evidence>
<evidence type="ECO:0000256" key="4">
    <source>
        <dbReference type="ARBA" id="ARBA00022679"/>
    </source>
</evidence>
<keyword evidence="7" id="KW-0067">ATP-binding</keyword>
<keyword evidence="8" id="KW-0902">Two-component regulatory system</keyword>
<proteinExistence type="predicted"/>
<dbReference type="InterPro" id="IPR005467">
    <property type="entry name" value="His_kinase_dom"/>
</dbReference>
<feature type="transmembrane region" description="Helical" evidence="9">
    <location>
        <begin position="7"/>
        <end position="27"/>
    </location>
</feature>
<dbReference type="CDD" id="cd00082">
    <property type="entry name" value="HisKA"/>
    <property type="match status" value="1"/>
</dbReference>
<dbReference type="GO" id="GO:0005524">
    <property type="term" value="F:ATP binding"/>
    <property type="evidence" value="ECO:0007669"/>
    <property type="project" value="UniProtKB-KW"/>
</dbReference>
<dbReference type="SMART" id="SM00388">
    <property type="entry name" value="HisKA"/>
    <property type="match status" value="1"/>
</dbReference>
<evidence type="ECO:0000256" key="3">
    <source>
        <dbReference type="ARBA" id="ARBA00022553"/>
    </source>
</evidence>
<dbReference type="PRINTS" id="PR00344">
    <property type="entry name" value="BCTRLSENSOR"/>
</dbReference>
<evidence type="ECO:0000256" key="9">
    <source>
        <dbReference type="SAM" id="Phobius"/>
    </source>
</evidence>
<feature type="transmembrane region" description="Helical" evidence="9">
    <location>
        <begin position="60"/>
        <end position="78"/>
    </location>
</feature>
<gene>
    <name evidence="11" type="ORF">ENV67_00680</name>
</gene>
<keyword evidence="6" id="KW-0418">Kinase</keyword>
<evidence type="ECO:0000256" key="7">
    <source>
        <dbReference type="ARBA" id="ARBA00022840"/>
    </source>
</evidence>
<keyword evidence="9" id="KW-0472">Membrane</keyword>
<comment type="catalytic activity">
    <reaction evidence="1">
        <text>ATP + protein L-histidine = ADP + protein N-phospho-L-histidine.</text>
        <dbReference type="EC" id="2.7.13.3"/>
    </reaction>
</comment>
<evidence type="ECO:0000256" key="6">
    <source>
        <dbReference type="ARBA" id="ARBA00022777"/>
    </source>
</evidence>
<feature type="transmembrane region" description="Helical" evidence="9">
    <location>
        <begin position="106"/>
        <end position="123"/>
    </location>
</feature>
<dbReference type="CDD" id="cd00075">
    <property type="entry name" value="HATPase"/>
    <property type="match status" value="1"/>
</dbReference>
<dbReference type="InterPro" id="IPR003661">
    <property type="entry name" value="HisK_dim/P_dom"/>
</dbReference>
<organism evidence="11">
    <name type="scientific">candidate division WOR-3 bacterium</name>
    <dbReference type="NCBI Taxonomy" id="2052148"/>
    <lineage>
        <taxon>Bacteria</taxon>
        <taxon>Bacteria division WOR-3</taxon>
    </lineage>
</organism>
<feature type="transmembrane region" description="Helical" evidence="9">
    <location>
        <begin position="33"/>
        <end position="53"/>
    </location>
</feature>
<dbReference type="SUPFAM" id="SSF47384">
    <property type="entry name" value="Homodimeric domain of signal transducing histidine kinase"/>
    <property type="match status" value="1"/>
</dbReference>
<dbReference type="Pfam" id="PF00512">
    <property type="entry name" value="HisKA"/>
    <property type="match status" value="1"/>
</dbReference>
<protein>
    <recommendedName>
        <fullName evidence="2">histidine kinase</fullName>
        <ecNumber evidence="2">2.7.13.3</ecNumber>
    </recommendedName>
</protein>
<evidence type="ECO:0000256" key="5">
    <source>
        <dbReference type="ARBA" id="ARBA00022741"/>
    </source>
</evidence>
<keyword evidence="4" id="KW-0808">Transferase</keyword>
<evidence type="ECO:0000256" key="2">
    <source>
        <dbReference type="ARBA" id="ARBA00012438"/>
    </source>
</evidence>
<reference evidence="11" key="1">
    <citation type="journal article" date="2020" name="mSystems">
        <title>Genome- and Community-Level Interaction Insights into Carbon Utilization and Element Cycling Functions of Hydrothermarchaeota in Hydrothermal Sediment.</title>
        <authorList>
            <person name="Zhou Z."/>
            <person name="Liu Y."/>
            <person name="Xu W."/>
            <person name="Pan J."/>
            <person name="Luo Z.H."/>
            <person name="Li M."/>
        </authorList>
    </citation>
    <scope>NUCLEOTIDE SEQUENCE [LARGE SCALE GENOMIC DNA]</scope>
    <source>
        <strain evidence="11">SpSt-780</strain>
    </source>
</reference>
<feature type="domain" description="Histidine kinase" evidence="10">
    <location>
        <begin position="295"/>
        <end position="496"/>
    </location>
</feature>
<dbReference type="EMBL" id="DTHG01000007">
    <property type="protein sequence ID" value="HGW91040.1"/>
    <property type="molecule type" value="Genomic_DNA"/>
</dbReference>
<dbReference type="InterPro" id="IPR036890">
    <property type="entry name" value="HATPase_C_sf"/>
</dbReference>
<keyword evidence="3" id="KW-0597">Phosphoprotein</keyword>
<feature type="transmembrane region" description="Helical" evidence="9">
    <location>
        <begin position="143"/>
        <end position="164"/>
    </location>
</feature>
<dbReference type="PANTHER" id="PTHR43065">
    <property type="entry name" value="SENSOR HISTIDINE KINASE"/>
    <property type="match status" value="1"/>
</dbReference>
<keyword evidence="9" id="KW-1133">Transmembrane helix</keyword>
<dbReference type="Pfam" id="PF02518">
    <property type="entry name" value="HATPase_c"/>
    <property type="match status" value="1"/>
</dbReference>
<dbReference type="PANTHER" id="PTHR43065:SF10">
    <property type="entry name" value="PEROXIDE STRESS-ACTIVATED HISTIDINE KINASE MAK3"/>
    <property type="match status" value="1"/>
</dbReference>
<dbReference type="InterPro" id="IPR004358">
    <property type="entry name" value="Sig_transdc_His_kin-like_C"/>
</dbReference>
<sequence>MKKNISLYILLRDIFYYIFLGIIYFILKEEKVSFLPLFLFLGFSLLDSIYSIIYFKSIGVFFFLKEILIFSFFCVITGGPESPFVPFFFVVVVITSFNLSFGKTFSLTTIISILLTFVIFGKGNFYPESISIVNIQPKSKLDLILNVVIYIFLFYLVSAISTFVSEKLRKEIKRIKIKTDDILNSMKIGIITTDNDYNILTVNKWAKENFYLKQGVSLFDEKIPREIKEVIKDLNEQGKEKEFNLNGRIYSIIFFSIEEGKGKVFIISDITEKKELTNRIILYDRMATIGKFAADIAHEIRNPFMSIRNAILLLQNKKRLKRKEKEKLWNYILIESDRIEKLIKDFLTYSKDTKLDIKEVNLKKLFKDILDSIKFHPSFKKNVKINLECEDIKLNIDPEKMKSVILNLIDNSLKAVGENGKIIIRGYRNENVIIEVEDNGSGIPDELKDKIFQPFFTTRKEGAGFGLAIVKKIVELHNGKVSFSSKKGKTIFRIEL</sequence>
<evidence type="ECO:0000313" key="11">
    <source>
        <dbReference type="EMBL" id="HGW91040.1"/>
    </source>
</evidence>
<keyword evidence="9" id="KW-0812">Transmembrane</keyword>
<dbReference type="PROSITE" id="PS50109">
    <property type="entry name" value="HIS_KIN"/>
    <property type="match status" value="1"/>
</dbReference>
<dbReference type="Gene3D" id="3.30.565.10">
    <property type="entry name" value="Histidine kinase-like ATPase, C-terminal domain"/>
    <property type="match status" value="1"/>
</dbReference>